<dbReference type="InParanoid" id="A0A0D0E6F9"/>
<protein>
    <submittedName>
        <fullName evidence="1">Unplaced genomic scaffold scaffold_375, whole genome shotgun sequence</fullName>
    </submittedName>
</protein>
<dbReference type="HOGENOM" id="CLU_2979760_0_0_1"/>
<reference evidence="2" key="2">
    <citation type="submission" date="2015-01" db="EMBL/GenBank/DDBJ databases">
        <title>Evolutionary Origins and Diversification of the Mycorrhizal Mutualists.</title>
        <authorList>
            <consortium name="DOE Joint Genome Institute"/>
            <consortium name="Mycorrhizal Genomics Consortium"/>
            <person name="Kohler A."/>
            <person name="Kuo A."/>
            <person name="Nagy L.G."/>
            <person name="Floudas D."/>
            <person name="Copeland A."/>
            <person name="Barry K.W."/>
            <person name="Cichocki N."/>
            <person name="Veneault-Fourrey C."/>
            <person name="LaButti K."/>
            <person name="Lindquist E.A."/>
            <person name="Lipzen A."/>
            <person name="Lundell T."/>
            <person name="Morin E."/>
            <person name="Murat C."/>
            <person name="Riley R."/>
            <person name="Ohm R."/>
            <person name="Sun H."/>
            <person name="Tunlid A."/>
            <person name="Henrissat B."/>
            <person name="Grigoriev I.V."/>
            <person name="Hibbett D.S."/>
            <person name="Martin F."/>
        </authorList>
    </citation>
    <scope>NUCLEOTIDE SEQUENCE [LARGE SCALE GENOMIC DNA]</scope>
    <source>
        <strain evidence="2">Ve08.2h10</strain>
    </source>
</reference>
<sequence length="58" mass="6418">MVNAITDVGEPTIMRRTDSVYESKFQRISLNSRLMRLAFEMKSGKPKVGTTAADSPGQ</sequence>
<proteinExistence type="predicted"/>
<evidence type="ECO:0000313" key="1">
    <source>
        <dbReference type="EMBL" id="KIK93300.1"/>
    </source>
</evidence>
<dbReference type="AlphaFoldDB" id="A0A0D0E6F9"/>
<dbReference type="EMBL" id="KN825197">
    <property type="protein sequence ID" value="KIK93300.1"/>
    <property type="molecule type" value="Genomic_DNA"/>
</dbReference>
<dbReference type="Proteomes" id="UP000054538">
    <property type="component" value="Unassembled WGS sequence"/>
</dbReference>
<organism evidence="1 2">
    <name type="scientific">Paxillus rubicundulus Ve08.2h10</name>
    <dbReference type="NCBI Taxonomy" id="930991"/>
    <lineage>
        <taxon>Eukaryota</taxon>
        <taxon>Fungi</taxon>
        <taxon>Dikarya</taxon>
        <taxon>Basidiomycota</taxon>
        <taxon>Agaricomycotina</taxon>
        <taxon>Agaricomycetes</taxon>
        <taxon>Agaricomycetidae</taxon>
        <taxon>Boletales</taxon>
        <taxon>Paxilineae</taxon>
        <taxon>Paxillaceae</taxon>
        <taxon>Paxillus</taxon>
    </lineage>
</organism>
<keyword evidence="2" id="KW-1185">Reference proteome</keyword>
<name>A0A0D0E6F9_9AGAM</name>
<accession>A0A0D0E6F9</accession>
<reference evidence="1 2" key="1">
    <citation type="submission" date="2014-04" db="EMBL/GenBank/DDBJ databases">
        <authorList>
            <consortium name="DOE Joint Genome Institute"/>
            <person name="Kuo A."/>
            <person name="Kohler A."/>
            <person name="Jargeat P."/>
            <person name="Nagy L.G."/>
            <person name="Floudas D."/>
            <person name="Copeland A."/>
            <person name="Barry K.W."/>
            <person name="Cichocki N."/>
            <person name="Veneault-Fourrey C."/>
            <person name="LaButti K."/>
            <person name="Lindquist E.A."/>
            <person name="Lipzen A."/>
            <person name="Lundell T."/>
            <person name="Morin E."/>
            <person name="Murat C."/>
            <person name="Sun H."/>
            <person name="Tunlid A."/>
            <person name="Henrissat B."/>
            <person name="Grigoriev I.V."/>
            <person name="Hibbett D.S."/>
            <person name="Martin F."/>
            <person name="Nordberg H.P."/>
            <person name="Cantor M.N."/>
            <person name="Hua S.X."/>
        </authorList>
    </citation>
    <scope>NUCLEOTIDE SEQUENCE [LARGE SCALE GENOMIC DNA]</scope>
    <source>
        <strain evidence="1 2">Ve08.2h10</strain>
    </source>
</reference>
<evidence type="ECO:0000313" key="2">
    <source>
        <dbReference type="Proteomes" id="UP000054538"/>
    </source>
</evidence>
<gene>
    <name evidence="1" type="ORF">PAXRUDRAFT_829105</name>
</gene>